<reference evidence="1 2" key="1">
    <citation type="submission" date="2024-02" db="EMBL/GenBank/DDBJ databases">
        <title>Seven novel Bacillus-like species.</title>
        <authorList>
            <person name="Liu G."/>
        </authorList>
    </citation>
    <scope>NUCLEOTIDE SEQUENCE [LARGE SCALE GENOMIC DNA]</scope>
    <source>
        <strain evidence="1 2">FJAT-52054</strain>
    </source>
</reference>
<organism evidence="1 2">
    <name type="scientific">Metabacillus sediminis</name>
    <dbReference type="NCBI Taxonomy" id="3117746"/>
    <lineage>
        <taxon>Bacteria</taxon>
        <taxon>Bacillati</taxon>
        <taxon>Bacillota</taxon>
        <taxon>Bacilli</taxon>
        <taxon>Bacillales</taxon>
        <taxon>Bacillaceae</taxon>
        <taxon>Metabacillus</taxon>
    </lineage>
</organism>
<evidence type="ECO:0000313" key="2">
    <source>
        <dbReference type="Proteomes" id="UP001377337"/>
    </source>
</evidence>
<dbReference type="RefSeq" id="WP_338780361.1">
    <property type="nucleotide sequence ID" value="NZ_CP147407.1"/>
</dbReference>
<dbReference type="Proteomes" id="UP001377337">
    <property type="component" value="Chromosome"/>
</dbReference>
<sequence>MKLTGTIDHLYEEVCWIKCEGVQHNFSIMNPGYMPPEVKSVFLDWGKMNPQPSEVSLHSLLQAKDPEYPASVERTEVIDPKITGFSIPLTSQKQSYALEFIWGKGKVADGRSVVSFSLK</sequence>
<name>A0ABZ2NIU5_9BACI</name>
<protein>
    <submittedName>
        <fullName evidence="1">Uncharacterized protein</fullName>
    </submittedName>
</protein>
<keyword evidence="2" id="KW-1185">Reference proteome</keyword>
<evidence type="ECO:0000313" key="1">
    <source>
        <dbReference type="EMBL" id="WXB97722.1"/>
    </source>
</evidence>
<accession>A0ABZ2NIU5</accession>
<dbReference type="EMBL" id="CP147407">
    <property type="protein sequence ID" value="WXB97722.1"/>
    <property type="molecule type" value="Genomic_DNA"/>
</dbReference>
<proteinExistence type="predicted"/>
<gene>
    <name evidence="1" type="ORF">WCV65_04270</name>
</gene>